<reference evidence="1 2" key="1">
    <citation type="submission" date="2018-05" db="EMBL/GenBank/DDBJ databases">
        <title>Genomic Encyclopedia of Type Strains, Phase IV (KMG-IV): sequencing the most valuable type-strain genomes for metagenomic binning, comparative biology and taxonomic classification.</title>
        <authorList>
            <person name="Goeker M."/>
        </authorList>
    </citation>
    <scope>NUCLEOTIDE SEQUENCE [LARGE SCALE GENOMIC DNA]</scope>
    <source>
        <strain evidence="1 2">DSM 566</strain>
    </source>
</reference>
<accession>A0A318GU49</accession>
<evidence type="ECO:0000313" key="1">
    <source>
        <dbReference type="EMBL" id="PXW91539.1"/>
    </source>
</evidence>
<comment type="caution">
    <text evidence="1">The sequence shown here is derived from an EMBL/GenBank/DDBJ whole genome shotgun (WGS) entry which is preliminary data.</text>
</comment>
<protein>
    <submittedName>
        <fullName evidence="1">Uncharacterized protein</fullName>
    </submittedName>
</protein>
<feature type="non-terminal residue" evidence="1">
    <location>
        <position position="1"/>
    </location>
</feature>
<sequence>AIGTSDAWADTAGSTAHHVRLVRNAPPAARK</sequence>
<dbReference type="AlphaFoldDB" id="A0A318GU49"/>
<evidence type="ECO:0000313" key="2">
    <source>
        <dbReference type="Proteomes" id="UP000247811"/>
    </source>
</evidence>
<name>A0A318GU49_9BURK</name>
<keyword evidence="2" id="KW-1185">Reference proteome</keyword>
<dbReference type="Proteomes" id="UP000247811">
    <property type="component" value="Unassembled WGS sequence"/>
</dbReference>
<proteinExistence type="predicted"/>
<dbReference type="EMBL" id="QJJS01000037">
    <property type="protein sequence ID" value="PXW91539.1"/>
    <property type="molecule type" value="Genomic_DNA"/>
</dbReference>
<organism evidence="1 2">
    <name type="scientific">Sphaerotilus hippei</name>
    <dbReference type="NCBI Taxonomy" id="744406"/>
    <lineage>
        <taxon>Bacteria</taxon>
        <taxon>Pseudomonadati</taxon>
        <taxon>Pseudomonadota</taxon>
        <taxon>Betaproteobacteria</taxon>
        <taxon>Burkholderiales</taxon>
        <taxon>Sphaerotilaceae</taxon>
        <taxon>Sphaerotilus</taxon>
    </lineage>
</organism>
<gene>
    <name evidence="1" type="ORF">C7444_1371</name>
</gene>